<protein>
    <submittedName>
        <fullName evidence="2">Uncharacterized protein</fullName>
    </submittedName>
</protein>
<evidence type="ECO:0000256" key="1">
    <source>
        <dbReference type="SAM" id="MobiDB-lite"/>
    </source>
</evidence>
<organism evidence="2">
    <name type="scientific">uncultured Chloroflexia bacterium</name>
    <dbReference type="NCBI Taxonomy" id="1672391"/>
    <lineage>
        <taxon>Bacteria</taxon>
        <taxon>Bacillati</taxon>
        <taxon>Chloroflexota</taxon>
        <taxon>Chloroflexia</taxon>
        <taxon>environmental samples</taxon>
    </lineage>
</organism>
<accession>A0A6J4M535</accession>
<sequence length="219" mass="24557">LAGELSEEAHALDFPRRLRGAWSKLEAYLARLSLILALGRLIESNEKEQVEPRDVLLANVLVDYFKAHIRRVFVELHGTGSSDLLAAALSELLEHHEGSWKGTATDLMEALADKEVEGLPRRPEELSKRVRAMASRSKVLYMKDGWRRVDGKPQRSLQLSLRNAVDAVDAVDKKAVDVNSVYGDNSVNSDSEEDYPDEEIRREPDGTPPLSVGEKWEEV</sequence>
<evidence type="ECO:0000313" key="2">
    <source>
        <dbReference type="EMBL" id="CAA9346351.1"/>
    </source>
</evidence>
<proteinExistence type="predicted"/>
<name>A0A6J4M535_9CHLR</name>
<reference evidence="2" key="1">
    <citation type="submission" date="2020-02" db="EMBL/GenBank/DDBJ databases">
        <authorList>
            <person name="Meier V. D."/>
        </authorList>
    </citation>
    <scope>NUCLEOTIDE SEQUENCE</scope>
    <source>
        <strain evidence="2">AVDCRST_MAG93</strain>
    </source>
</reference>
<dbReference type="EMBL" id="CADCTR010002326">
    <property type="protein sequence ID" value="CAA9346351.1"/>
    <property type="molecule type" value="Genomic_DNA"/>
</dbReference>
<feature type="region of interest" description="Disordered" evidence="1">
    <location>
        <begin position="181"/>
        <end position="219"/>
    </location>
</feature>
<dbReference type="AlphaFoldDB" id="A0A6J4M535"/>
<gene>
    <name evidence="2" type="ORF">AVDCRST_MAG93-6906</name>
</gene>
<feature type="non-terminal residue" evidence="2">
    <location>
        <position position="1"/>
    </location>
</feature>